<protein>
    <recommendedName>
        <fullName evidence="3">Response regulatory domain-containing protein</fullName>
    </recommendedName>
</protein>
<accession>A0A1G2AR40</accession>
<evidence type="ECO:0000259" key="3">
    <source>
        <dbReference type="PROSITE" id="PS50110"/>
    </source>
</evidence>
<dbReference type="Gene3D" id="3.40.50.2300">
    <property type="match status" value="1"/>
</dbReference>
<sequence>MTQQKKFAVLIIEDDTFLHELSKKKFIQQGYEVISAFNGEEGKRKIQQKFPDIILLDLLLPEMDGLDLLKELKENRATQHIPVVIVSNYSDRERVQKGLALGASDYIIKAHFTPDEIVQKVNTLLKKS</sequence>
<keyword evidence="1 2" id="KW-0597">Phosphoprotein</keyword>
<evidence type="ECO:0000313" key="5">
    <source>
        <dbReference type="Proteomes" id="UP000177165"/>
    </source>
</evidence>
<dbReference type="EMBL" id="MHKB01000015">
    <property type="protein sequence ID" value="OGY78457.1"/>
    <property type="molecule type" value="Genomic_DNA"/>
</dbReference>
<proteinExistence type="predicted"/>
<dbReference type="Proteomes" id="UP000177165">
    <property type="component" value="Unassembled WGS sequence"/>
</dbReference>
<reference evidence="4 5" key="1">
    <citation type="journal article" date="2016" name="Nat. Commun.">
        <title>Thousands of microbial genomes shed light on interconnected biogeochemical processes in an aquifer system.</title>
        <authorList>
            <person name="Anantharaman K."/>
            <person name="Brown C.T."/>
            <person name="Hug L.A."/>
            <person name="Sharon I."/>
            <person name="Castelle C.J."/>
            <person name="Probst A.J."/>
            <person name="Thomas B.C."/>
            <person name="Singh A."/>
            <person name="Wilkins M.J."/>
            <person name="Karaoz U."/>
            <person name="Brodie E.L."/>
            <person name="Williams K.H."/>
            <person name="Hubbard S.S."/>
            <person name="Banfield J.F."/>
        </authorList>
    </citation>
    <scope>NUCLEOTIDE SEQUENCE [LARGE SCALE GENOMIC DNA]</scope>
</reference>
<dbReference type="InterPro" id="IPR001789">
    <property type="entry name" value="Sig_transdc_resp-reg_receiver"/>
</dbReference>
<dbReference type="GO" id="GO:0000160">
    <property type="term" value="P:phosphorelay signal transduction system"/>
    <property type="evidence" value="ECO:0007669"/>
    <property type="project" value="InterPro"/>
</dbReference>
<name>A0A1G2AR40_9BACT</name>
<evidence type="ECO:0000313" key="4">
    <source>
        <dbReference type="EMBL" id="OGY78457.1"/>
    </source>
</evidence>
<dbReference type="Pfam" id="PF00072">
    <property type="entry name" value="Response_reg"/>
    <property type="match status" value="1"/>
</dbReference>
<dbReference type="PROSITE" id="PS50110">
    <property type="entry name" value="RESPONSE_REGULATORY"/>
    <property type="match status" value="1"/>
</dbReference>
<comment type="caution">
    <text evidence="4">The sequence shown here is derived from an EMBL/GenBank/DDBJ whole genome shotgun (WGS) entry which is preliminary data.</text>
</comment>
<evidence type="ECO:0000256" key="2">
    <source>
        <dbReference type="PROSITE-ProRule" id="PRU00169"/>
    </source>
</evidence>
<dbReference type="PANTHER" id="PTHR44591:SF3">
    <property type="entry name" value="RESPONSE REGULATORY DOMAIN-CONTAINING PROTEIN"/>
    <property type="match status" value="1"/>
</dbReference>
<dbReference type="InterPro" id="IPR050595">
    <property type="entry name" value="Bact_response_regulator"/>
</dbReference>
<dbReference type="AlphaFoldDB" id="A0A1G2AR40"/>
<feature type="modified residue" description="4-aspartylphosphate" evidence="2">
    <location>
        <position position="57"/>
    </location>
</feature>
<evidence type="ECO:0000256" key="1">
    <source>
        <dbReference type="ARBA" id="ARBA00022553"/>
    </source>
</evidence>
<gene>
    <name evidence="4" type="ORF">A3B74_02040</name>
</gene>
<dbReference type="CDD" id="cd00156">
    <property type="entry name" value="REC"/>
    <property type="match status" value="1"/>
</dbReference>
<dbReference type="SMART" id="SM00448">
    <property type="entry name" value="REC"/>
    <property type="match status" value="1"/>
</dbReference>
<dbReference type="InterPro" id="IPR011006">
    <property type="entry name" value="CheY-like_superfamily"/>
</dbReference>
<feature type="domain" description="Response regulatory" evidence="3">
    <location>
        <begin position="8"/>
        <end position="125"/>
    </location>
</feature>
<dbReference type="PANTHER" id="PTHR44591">
    <property type="entry name" value="STRESS RESPONSE REGULATOR PROTEIN 1"/>
    <property type="match status" value="1"/>
</dbReference>
<dbReference type="STRING" id="1798540.A3B74_02040"/>
<dbReference type="SUPFAM" id="SSF52172">
    <property type="entry name" value="CheY-like"/>
    <property type="match status" value="1"/>
</dbReference>
<organism evidence="4 5">
    <name type="scientific">Candidatus Kerfeldbacteria bacterium RIFCSPHIGHO2_02_FULL_42_14</name>
    <dbReference type="NCBI Taxonomy" id="1798540"/>
    <lineage>
        <taxon>Bacteria</taxon>
        <taxon>Candidatus Kerfeldiibacteriota</taxon>
    </lineage>
</organism>